<keyword evidence="1" id="KW-0812">Transmembrane</keyword>
<evidence type="ECO:0000313" key="3">
    <source>
        <dbReference type="Proteomes" id="UP000799291"/>
    </source>
</evidence>
<gene>
    <name evidence="2" type="ORF">K458DRAFT_315415</name>
</gene>
<dbReference type="EMBL" id="MU005606">
    <property type="protein sequence ID" value="KAF2679043.1"/>
    <property type="molecule type" value="Genomic_DNA"/>
</dbReference>
<organism evidence="2 3">
    <name type="scientific">Lentithecium fluviatile CBS 122367</name>
    <dbReference type="NCBI Taxonomy" id="1168545"/>
    <lineage>
        <taxon>Eukaryota</taxon>
        <taxon>Fungi</taxon>
        <taxon>Dikarya</taxon>
        <taxon>Ascomycota</taxon>
        <taxon>Pezizomycotina</taxon>
        <taxon>Dothideomycetes</taxon>
        <taxon>Pleosporomycetidae</taxon>
        <taxon>Pleosporales</taxon>
        <taxon>Massarineae</taxon>
        <taxon>Lentitheciaceae</taxon>
        <taxon>Lentithecium</taxon>
    </lineage>
</organism>
<name>A0A6G1IM21_9PLEO</name>
<protein>
    <submittedName>
        <fullName evidence="2">Uncharacterized protein</fullName>
    </submittedName>
</protein>
<dbReference type="Proteomes" id="UP000799291">
    <property type="component" value="Unassembled WGS sequence"/>
</dbReference>
<feature type="transmembrane region" description="Helical" evidence="1">
    <location>
        <begin position="221"/>
        <end position="245"/>
    </location>
</feature>
<keyword evidence="3" id="KW-1185">Reference proteome</keyword>
<keyword evidence="1" id="KW-1133">Transmembrane helix</keyword>
<proteinExistence type="predicted"/>
<dbReference type="OrthoDB" id="5154014at2759"/>
<evidence type="ECO:0000256" key="1">
    <source>
        <dbReference type="SAM" id="Phobius"/>
    </source>
</evidence>
<dbReference type="AlphaFoldDB" id="A0A6G1IM21"/>
<keyword evidence="1" id="KW-0472">Membrane</keyword>
<evidence type="ECO:0000313" key="2">
    <source>
        <dbReference type="EMBL" id="KAF2679043.1"/>
    </source>
</evidence>
<reference evidence="2" key="1">
    <citation type="journal article" date="2020" name="Stud. Mycol.">
        <title>101 Dothideomycetes genomes: a test case for predicting lifestyles and emergence of pathogens.</title>
        <authorList>
            <person name="Haridas S."/>
            <person name="Albert R."/>
            <person name="Binder M."/>
            <person name="Bloem J."/>
            <person name="Labutti K."/>
            <person name="Salamov A."/>
            <person name="Andreopoulos B."/>
            <person name="Baker S."/>
            <person name="Barry K."/>
            <person name="Bills G."/>
            <person name="Bluhm B."/>
            <person name="Cannon C."/>
            <person name="Castanera R."/>
            <person name="Culley D."/>
            <person name="Daum C."/>
            <person name="Ezra D."/>
            <person name="Gonzalez J."/>
            <person name="Henrissat B."/>
            <person name="Kuo A."/>
            <person name="Liang C."/>
            <person name="Lipzen A."/>
            <person name="Lutzoni F."/>
            <person name="Magnuson J."/>
            <person name="Mondo S."/>
            <person name="Nolan M."/>
            <person name="Ohm R."/>
            <person name="Pangilinan J."/>
            <person name="Park H.-J."/>
            <person name="Ramirez L."/>
            <person name="Alfaro M."/>
            <person name="Sun H."/>
            <person name="Tritt A."/>
            <person name="Yoshinaga Y."/>
            <person name="Zwiers L.-H."/>
            <person name="Turgeon B."/>
            <person name="Goodwin S."/>
            <person name="Spatafora J."/>
            <person name="Crous P."/>
            <person name="Grigoriev I."/>
        </authorList>
    </citation>
    <scope>NUCLEOTIDE SEQUENCE</scope>
    <source>
        <strain evidence="2">CBS 122367</strain>
    </source>
</reference>
<feature type="transmembrane region" description="Helical" evidence="1">
    <location>
        <begin position="257"/>
        <end position="277"/>
    </location>
</feature>
<accession>A0A6G1IM21</accession>
<sequence>MTFTSTALDAHHKAARPIGVGNIFRVLSWRTVVCMRFCSHVGLFMAKISYYYPIWLVVRSASIVLSWYDKSDFLADYCAAWRQQSQTDLEIIVFIDNGSRLAIPCPRDLDDRSLLWHIRIFYDLIRARGGLFELLGPTSSERIDILKLENGDPVGPVTGPPLALGKHGPYGRQIYHFKDPSRAEGIKVGSRLLDEGVMMQSGAQECALNIVRSWDPYATTVIVLVPVGLSLVISVLWSALAIYYFKQEAQASTQAGFTIGGYVVTAGTLLVALVAFLDTKYKTGLSG</sequence>